<keyword evidence="5" id="KW-0136">Cellulose degradation</keyword>
<dbReference type="Proteomes" id="UP000031599">
    <property type="component" value="Unassembled WGS sequence"/>
</dbReference>
<evidence type="ECO:0000256" key="3">
    <source>
        <dbReference type="ARBA" id="ARBA00012744"/>
    </source>
</evidence>
<proteinExistence type="inferred from homology"/>
<dbReference type="PANTHER" id="PTHR10353">
    <property type="entry name" value="GLYCOSYL HYDROLASE"/>
    <property type="match status" value="1"/>
</dbReference>
<dbReference type="FunFam" id="3.20.20.80:FF:000004">
    <property type="entry name" value="Beta-glucosidase 6-phospho-beta-glucosidase"/>
    <property type="match status" value="1"/>
</dbReference>
<comment type="similarity">
    <text evidence="2 11">Belongs to the glycosyl hydrolase 1 family.</text>
</comment>
<feature type="binding site" evidence="10">
    <location>
        <position position="301"/>
    </location>
    <ligand>
        <name>substrate</name>
    </ligand>
</feature>
<dbReference type="EC" id="3.2.1.21" evidence="3 11"/>
<evidence type="ECO:0000256" key="11">
    <source>
        <dbReference type="RuleBase" id="RU361175"/>
    </source>
</evidence>
<feature type="binding site" evidence="10">
    <location>
        <position position="121"/>
    </location>
    <ligand>
        <name>substrate</name>
    </ligand>
</feature>
<evidence type="ECO:0000256" key="9">
    <source>
        <dbReference type="PIRSR" id="PIRSR617736-1"/>
    </source>
</evidence>
<dbReference type="Pfam" id="PF00232">
    <property type="entry name" value="Glyco_hydro_1"/>
    <property type="match status" value="1"/>
</dbReference>
<dbReference type="InterPro" id="IPR017736">
    <property type="entry name" value="Glyco_hydro_1_beta-glucosidase"/>
</dbReference>
<dbReference type="PANTHER" id="PTHR10353:SF36">
    <property type="entry name" value="LP05116P"/>
    <property type="match status" value="1"/>
</dbReference>
<dbReference type="Gene3D" id="3.20.20.80">
    <property type="entry name" value="Glycosidases"/>
    <property type="match status" value="1"/>
</dbReference>
<protein>
    <recommendedName>
        <fullName evidence="3 11">Beta-glucosidase</fullName>
        <ecNumber evidence="3 11">3.2.1.21</ecNumber>
    </recommendedName>
</protein>
<feature type="binding site" evidence="10">
    <location>
        <position position="408"/>
    </location>
    <ligand>
        <name>substrate</name>
    </ligand>
</feature>
<evidence type="ECO:0000256" key="6">
    <source>
        <dbReference type="ARBA" id="ARBA00023277"/>
    </source>
</evidence>
<dbReference type="RefSeq" id="WP_052552287.1">
    <property type="nucleotide sequence ID" value="NZ_JMCC02000059.1"/>
</dbReference>
<dbReference type="PRINTS" id="PR00131">
    <property type="entry name" value="GLHYDRLASE1"/>
</dbReference>
<dbReference type="InterPro" id="IPR017853">
    <property type="entry name" value="GH"/>
</dbReference>
<evidence type="ECO:0000256" key="4">
    <source>
        <dbReference type="ARBA" id="ARBA00022801"/>
    </source>
</evidence>
<comment type="caution">
    <text evidence="12">The sequence shown here is derived from an EMBL/GenBank/DDBJ whole genome shotgun (WGS) entry which is preliminary data.</text>
</comment>
<keyword evidence="8" id="KW-0624">Polysaccharide degradation</keyword>
<evidence type="ECO:0000313" key="13">
    <source>
        <dbReference type="Proteomes" id="UP000031599"/>
    </source>
</evidence>
<evidence type="ECO:0000313" key="12">
    <source>
        <dbReference type="EMBL" id="KIG15204.1"/>
    </source>
</evidence>
<dbReference type="GO" id="GO:0030245">
    <property type="term" value="P:cellulose catabolic process"/>
    <property type="evidence" value="ECO:0007669"/>
    <property type="project" value="UniProtKB-KW"/>
</dbReference>
<dbReference type="GO" id="GO:0005829">
    <property type="term" value="C:cytosol"/>
    <property type="evidence" value="ECO:0007669"/>
    <property type="project" value="TreeGrafter"/>
</dbReference>
<evidence type="ECO:0000256" key="2">
    <source>
        <dbReference type="ARBA" id="ARBA00010838"/>
    </source>
</evidence>
<feature type="binding site" evidence="10">
    <location>
        <position position="20"/>
    </location>
    <ligand>
        <name>substrate</name>
    </ligand>
</feature>
<dbReference type="AlphaFoldDB" id="A0A0C1ZBY6"/>
<keyword evidence="7 11" id="KW-0326">Glycosidase</keyword>
<dbReference type="InterPro" id="IPR033132">
    <property type="entry name" value="GH_1_N_CS"/>
</dbReference>
<evidence type="ECO:0000256" key="1">
    <source>
        <dbReference type="ARBA" id="ARBA00000448"/>
    </source>
</evidence>
<feature type="binding site" evidence="10">
    <location>
        <begin position="415"/>
        <end position="416"/>
    </location>
    <ligand>
        <name>substrate</name>
    </ligand>
</feature>
<feature type="active site" description="Nucleophile" evidence="9">
    <location>
        <position position="361"/>
    </location>
</feature>
<name>A0A0C1ZBY6_9BACT</name>
<dbReference type="PROSITE" id="PS00653">
    <property type="entry name" value="GLYCOSYL_HYDROL_F1_2"/>
    <property type="match status" value="1"/>
</dbReference>
<evidence type="ECO:0000256" key="10">
    <source>
        <dbReference type="PIRSR" id="PIRSR617736-2"/>
    </source>
</evidence>
<accession>A0A0C1ZBY6</accession>
<evidence type="ECO:0000256" key="5">
    <source>
        <dbReference type="ARBA" id="ARBA00023001"/>
    </source>
</evidence>
<dbReference type="EMBL" id="JMCC02000059">
    <property type="protein sequence ID" value="KIG15204.1"/>
    <property type="molecule type" value="Genomic_DNA"/>
</dbReference>
<dbReference type="SUPFAM" id="SSF51445">
    <property type="entry name" value="(Trans)glycosidases"/>
    <property type="match status" value="1"/>
</dbReference>
<dbReference type="GO" id="GO:0008422">
    <property type="term" value="F:beta-glucosidase activity"/>
    <property type="evidence" value="ECO:0007669"/>
    <property type="project" value="UniProtKB-EC"/>
</dbReference>
<keyword evidence="6" id="KW-0119">Carbohydrate metabolism</keyword>
<comment type="catalytic activity">
    <reaction evidence="1 11">
        <text>Hydrolysis of terminal, non-reducing beta-D-glucosyl residues with release of beta-D-glucose.</text>
        <dbReference type="EC" id="3.2.1.21"/>
    </reaction>
</comment>
<reference evidence="12 13" key="1">
    <citation type="submission" date="2014-12" db="EMBL/GenBank/DDBJ databases">
        <title>Genome assembly of Enhygromyxa salina DSM 15201.</title>
        <authorList>
            <person name="Sharma G."/>
            <person name="Subramanian S."/>
        </authorList>
    </citation>
    <scope>NUCLEOTIDE SEQUENCE [LARGE SCALE GENOMIC DNA]</scope>
    <source>
        <strain evidence="12 13">DSM 15201</strain>
    </source>
</reference>
<evidence type="ECO:0000256" key="8">
    <source>
        <dbReference type="ARBA" id="ARBA00023326"/>
    </source>
</evidence>
<feature type="binding site" evidence="10">
    <location>
        <position position="165"/>
    </location>
    <ligand>
        <name>substrate</name>
    </ligand>
</feature>
<dbReference type="NCBIfam" id="TIGR03356">
    <property type="entry name" value="BGL"/>
    <property type="match status" value="1"/>
</dbReference>
<evidence type="ECO:0000256" key="7">
    <source>
        <dbReference type="ARBA" id="ARBA00023295"/>
    </source>
</evidence>
<feature type="active site" description="Proton donor" evidence="9">
    <location>
        <position position="166"/>
    </location>
</feature>
<gene>
    <name evidence="12" type="ORF">DB30_05904</name>
</gene>
<organism evidence="12 13">
    <name type="scientific">Enhygromyxa salina</name>
    <dbReference type="NCBI Taxonomy" id="215803"/>
    <lineage>
        <taxon>Bacteria</taxon>
        <taxon>Pseudomonadati</taxon>
        <taxon>Myxococcota</taxon>
        <taxon>Polyangia</taxon>
        <taxon>Nannocystales</taxon>
        <taxon>Nannocystaceae</taxon>
        <taxon>Enhygromyxa</taxon>
    </lineage>
</organism>
<sequence length="457" mass="50567">MTDSGFPDDFVWGVATSSYQIEGAAQADGRGESIWDRFANTPGKVIDGSNGDVACDHYHRFAEDVALMKSLGVRAYRFSIAWPRVLPQGRGAVNHKGLDFYSRLVDALLEAGIQPFATLYHWDLPQALEDEGGWSSRSTAEAFVPYVEAVVDRLGDRVGDWITHNEPWCASMLGYERGIHAPGVVDKARAIAASHHLLLSHGWAMPVIRAKCPGARAGITLNLGPMLPASDSAADHDAARHADGHFNRWFLDPVFGRGYPDDMVRDYVARGCLPAGGMTMVEAGDLEAIAARTDFLGVNYYNRTIIRSEAIPEHENEAPVRTLGPEQDWTEMGWEVYPPGLHQTLMRVHLHYGPRKMYVTENGCSYSTGPDATGRIADTRRVAFFRDHLRAAHRAIADGAPLAGYFAWSLMDNYEWERGYGQRFGIVHVDYETQARTPKDSAAFLAKVFAQNAVPQD</sequence>
<dbReference type="InterPro" id="IPR001360">
    <property type="entry name" value="Glyco_hydro_1"/>
</dbReference>
<keyword evidence="4 11" id="KW-0378">Hydrolase</keyword>